<sequence>MSDIQQELLGQVVAAQKNNEPLALLGSGSKRFLLPSECDSGQTVDLTRHHGVVSYEPTELVITARGGTPLAEINELLNEHNQMLPFDPPMFDGKGTVAGAVAMGLAGPGRPWRGAPRDAILGIKLLDGEGRIVEFGGQVMKNVAGYDITRLMCGAMGTLGVLLEVSIRLIPKARVERTLRTGMGYDESRQLMNSMRSQSVPLTGAFWYKDQLHLRLSAASETALNKLQQRVGGEWLADNRVWQQLRDQQHEFFTPADSQSLWRISTPPAAEVPQQEQHLLDWGGAQHWIIAQGDWREPLNAIASAARGHAQPWFSTPKIASTGNEVIKQLQVNLEEVFNRNRIFNPGCCNG</sequence>
<name>A0A0B0HDN6_SOVGS</name>
<dbReference type="PANTHER" id="PTHR11748:SF103">
    <property type="entry name" value="GLYCOLATE OXIDASE SUBUNIT GLCE"/>
    <property type="match status" value="1"/>
</dbReference>
<dbReference type="EMBL" id="MPNX01000027">
    <property type="protein sequence ID" value="OOY33952.1"/>
    <property type="molecule type" value="Genomic_DNA"/>
</dbReference>
<comment type="caution">
    <text evidence="3">The sequence shown here is derived from an EMBL/GenBank/DDBJ whole genome shotgun (WGS) entry which is preliminary data.</text>
</comment>
<dbReference type="Gene3D" id="3.30.465.10">
    <property type="match status" value="1"/>
</dbReference>
<reference evidence="3 5" key="1">
    <citation type="journal article" date="2014" name="BMC Genomics">
        <title>The genome of the intracellular bacterium of the coastal bivalve, Solemya velum: a blueprint for thriving in and out of symbiosis.</title>
        <authorList>
            <person name="Dmytrenko O."/>
            <person name="Russell S.L."/>
            <person name="Loo W.T."/>
            <person name="Fontanez K.M."/>
            <person name="Liao L."/>
            <person name="Roeselers G."/>
            <person name="Sharma R."/>
            <person name="Stewart F.J."/>
            <person name="Newton I.L."/>
            <person name="Woyke T."/>
            <person name="Wu D."/>
            <person name="Lang J.M."/>
            <person name="Eisen J.A."/>
            <person name="Cavanaugh C.M."/>
        </authorList>
    </citation>
    <scope>NUCLEOTIDE SEQUENCE [LARGE SCALE GENOMIC DNA]</scope>
    <source>
        <strain evidence="3 5">WH</strain>
    </source>
</reference>
<protein>
    <submittedName>
        <fullName evidence="3">FAD/FMN-containing dehydrogenase</fullName>
    </submittedName>
</protein>
<dbReference type="PATRIC" id="fig|2340.3.peg.541"/>
<evidence type="ECO:0000313" key="5">
    <source>
        <dbReference type="Proteomes" id="UP000030856"/>
    </source>
</evidence>
<keyword evidence="5" id="KW-1185">Reference proteome</keyword>
<evidence type="ECO:0000259" key="2">
    <source>
        <dbReference type="PROSITE" id="PS51387"/>
    </source>
</evidence>
<evidence type="ECO:0000313" key="6">
    <source>
        <dbReference type="Proteomes" id="UP000190962"/>
    </source>
</evidence>
<evidence type="ECO:0000313" key="3">
    <source>
        <dbReference type="EMBL" id="KHF26029.1"/>
    </source>
</evidence>
<dbReference type="RefSeq" id="WP_043115743.1">
    <property type="nucleotide sequence ID" value="NZ_JRAA01000001.1"/>
</dbReference>
<evidence type="ECO:0000313" key="4">
    <source>
        <dbReference type="EMBL" id="OOY33952.1"/>
    </source>
</evidence>
<organism evidence="3 5">
    <name type="scientific">Solemya velum gill symbiont</name>
    <dbReference type="NCBI Taxonomy" id="2340"/>
    <lineage>
        <taxon>Bacteria</taxon>
        <taxon>Pseudomonadati</taxon>
        <taxon>Pseudomonadota</taxon>
        <taxon>Gammaproteobacteria</taxon>
        <taxon>sulfur-oxidizing symbionts</taxon>
    </lineage>
</organism>
<dbReference type="PANTHER" id="PTHR11748">
    <property type="entry name" value="D-LACTATE DEHYDROGENASE"/>
    <property type="match status" value="1"/>
</dbReference>
<dbReference type="Pfam" id="PF01565">
    <property type="entry name" value="FAD_binding_4"/>
    <property type="match status" value="1"/>
</dbReference>
<dbReference type="InterPro" id="IPR006094">
    <property type="entry name" value="Oxid_FAD_bind_N"/>
</dbReference>
<dbReference type="InterPro" id="IPR016169">
    <property type="entry name" value="FAD-bd_PCMH_sub2"/>
</dbReference>
<dbReference type="InterPro" id="IPR036318">
    <property type="entry name" value="FAD-bd_PCMH-like_sf"/>
</dbReference>
<dbReference type="STRING" id="2340.JV46_13980"/>
<keyword evidence="1" id="KW-0274">FAD</keyword>
<keyword evidence="1" id="KW-0285">Flavoprotein</keyword>
<dbReference type="eggNOG" id="COG0277">
    <property type="taxonomic scope" value="Bacteria"/>
</dbReference>
<dbReference type="GO" id="GO:0071949">
    <property type="term" value="F:FAD binding"/>
    <property type="evidence" value="ECO:0007669"/>
    <property type="project" value="InterPro"/>
</dbReference>
<dbReference type="InterPro" id="IPR016166">
    <property type="entry name" value="FAD-bd_PCMH"/>
</dbReference>
<accession>A0A0B0HDN6</accession>
<dbReference type="Proteomes" id="UP000030856">
    <property type="component" value="Unassembled WGS sequence"/>
</dbReference>
<dbReference type="EMBL" id="JRAA01000001">
    <property type="protein sequence ID" value="KHF26029.1"/>
    <property type="molecule type" value="Genomic_DNA"/>
</dbReference>
<dbReference type="OrthoDB" id="9811557at2"/>
<gene>
    <name evidence="4" type="ORF">BOV88_12530</name>
    <name evidence="3" type="ORF">JV46_13980</name>
</gene>
<dbReference type="Proteomes" id="UP000190962">
    <property type="component" value="Unassembled WGS sequence"/>
</dbReference>
<evidence type="ECO:0000256" key="1">
    <source>
        <dbReference type="ARBA" id="ARBA00022827"/>
    </source>
</evidence>
<proteinExistence type="predicted"/>
<dbReference type="NCBIfam" id="NF008439">
    <property type="entry name" value="PRK11282.1"/>
    <property type="match status" value="1"/>
</dbReference>
<dbReference type="SUPFAM" id="SSF56176">
    <property type="entry name" value="FAD-binding/transporter-associated domain-like"/>
    <property type="match status" value="1"/>
</dbReference>
<dbReference type="GeneID" id="86992728"/>
<feature type="domain" description="FAD-binding PCMH-type" evidence="2">
    <location>
        <begin position="1"/>
        <end position="172"/>
    </location>
</feature>
<reference evidence="4 6" key="2">
    <citation type="submission" date="2016-11" db="EMBL/GenBank/DDBJ databases">
        <title>Mixed transmission modes and dynamic genome evolution in an obligate animal-bacterial symbiosis.</title>
        <authorList>
            <person name="Russell S.L."/>
            <person name="Corbett-Detig R.B."/>
            <person name="Cavanaugh C.M."/>
        </authorList>
    </citation>
    <scope>NUCLEOTIDE SEQUENCE [LARGE SCALE GENOMIC DNA]</scope>
    <source>
        <strain evidence="4">MA-KB16</strain>
    </source>
</reference>
<dbReference type="AlphaFoldDB" id="A0A0B0HDN6"/>
<dbReference type="PROSITE" id="PS51387">
    <property type="entry name" value="FAD_PCMH"/>
    <property type="match status" value="1"/>
</dbReference>